<feature type="domain" description="Baseplate J-like central" evidence="1">
    <location>
        <begin position="232"/>
        <end position="311"/>
    </location>
</feature>
<reference evidence="2 3" key="1">
    <citation type="journal article" date="2018" name="Arch. Microbiol.">
        <title>New insights into the metabolic potential of the phototrophic purple bacterium Rhodopila globiformis DSM 161(T) from its draft genome sequence and evidence for a vanadium-dependent nitrogenase.</title>
        <authorList>
            <person name="Imhoff J.F."/>
            <person name="Rahn T."/>
            <person name="Kunzel S."/>
            <person name="Neulinger S.C."/>
        </authorList>
    </citation>
    <scope>NUCLEOTIDE SEQUENCE [LARGE SCALE GENOMIC DNA]</scope>
    <source>
        <strain evidence="2 3">DSM 16996</strain>
    </source>
</reference>
<evidence type="ECO:0000313" key="3">
    <source>
        <dbReference type="Proteomes" id="UP000239089"/>
    </source>
</evidence>
<keyword evidence="3" id="KW-1185">Reference proteome</keyword>
<dbReference type="InterPro" id="IPR058531">
    <property type="entry name" value="Baseplate_J_M"/>
</dbReference>
<name>A0A2S6N2W1_9HYPH</name>
<evidence type="ECO:0000259" key="1">
    <source>
        <dbReference type="Pfam" id="PF26078"/>
    </source>
</evidence>
<comment type="caution">
    <text evidence="2">The sequence shown here is derived from an EMBL/GenBank/DDBJ whole genome shotgun (WGS) entry which is preliminary data.</text>
</comment>
<gene>
    <name evidence="2" type="ORF">CCR94_16285</name>
</gene>
<protein>
    <recommendedName>
        <fullName evidence="1">Baseplate J-like central domain-containing protein</fullName>
    </recommendedName>
</protein>
<evidence type="ECO:0000313" key="2">
    <source>
        <dbReference type="EMBL" id="PPQ28948.1"/>
    </source>
</evidence>
<dbReference type="AlphaFoldDB" id="A0A2S6N2W1"/>
<dbReference type="EMBL" id="NHSJ01000100">
    <property type="protein sequence ID" value="PPQ28948.1"/>
    <property type="molecule type" value="Genomic_DNA"/>
</dbReference>
<sequence>MRPVAQLHRANRDRLARAQPHFRLGYPGPAGPAAEQPDHRALFHRAGPRLPRLGAGLPADEDHADAAGLRWRCRFRYRRRVLSQRASGRLFQPAGPIRPGRAGRHDRGGGLMYQTINLAALPTPSAVSPWSFQAILDATLSDASARLQAAGIAYNVNALKGNPLTFVLSAYAYREGLMIQRINEAAASTFLASAVEDSDVDLRAADVNIVRAMGESNASLKQRAQLAWEALATGGTSQRYQALALSVSPTQIADVAVYGHETTGVPVGAVWIYCLGSGPSGVASADVLAAVLAACSDRAARPVNDSVSVFAATPLFYTVEANLVLETGADPLAVVAARAAALKTFCADRATIGNRVTPNQIAAVLAYNAAGLVNDVTLARPGAAIGGDPFAAPILAGVNLTWSRRGS</sequence>
<proteinExistence type="predicted"/>
<organism evidence="2 3">
    <name type="scientific">Rhodoblastus sphagnicola</name>
    <dbReference type="NCBI Taxonomy" id="333368"/>
    <lineage>
        <taxon>Bacteria</taxon>
        <taxon>Pseudomonadati</taxon>
        <taxon>Pseudomonadota</taxon>
        <taxon>Alphaproteobacteria</taxon>
        <taxon>Hyphomicrobiales</taxon>
        <taxon>Rhodoblastaceae</taxon>
        <taxon>Rhodoblastus</taxon>
    </lineage>
</organism>
<dbReference type="Pfam" id="PF26078">
    <property type="entry name" value="Baseplate_J_M"/>
    <property type="match status" value="1"/>
</dbReference>
<accession>A0A2S6N2W1</accession>
<dbReference type="Proteomes" id="UP000239089">
    <property type="component" value="Unassembled WGS sequence"/>
</dbReference>